<evidence type="ECO:0000313" key="2">
    <source>
        <dbReference type="Proteomes" id="UP000261931"/>
    </source>
</evidence>
<protein>
    <submittedName>
        <fullName evidence="1">Uncharacterized protein</fullName>
    </submittedName>
</protein>
<organism evidence="1 2">
    <name type="scientific">Hydrogenophaga borbori</name>
    <dbReference type="NCBI Taxonomy" id="2294117"/>
    <lineage>
        <taxon>Bacteria</taxon>
        <taxon>Pseudomonadati</taxon>
        <taxon>Pseudomonadota</taxon>
        <taxon>Betaproteobacteria</taxon>
        <taxon>Burkholderiales</taxon>
        <taxon>Comamonadaceae</taxon>
        <taxon>Hydrogenophaga</taxon>
    </lineage>
</organism>
<accession>A0A372EQD0</accession>
<sequence length="104" mass="11790">MGRAMSPALQAIAHPLREHGPVLLADVNDPHDEVLALVWGPRFDREHAMWLWSRLSRRAPQQAVPVLPALMGAAERFDALDVPAQRRVRRLILRHRALRAAWAV</sequence>
<evidence type="ECO:0000313" key="1">
    <source>
        <dbReference type="EMBL" id="RFP82752.1"/>
    </source>
</evidence>
<name>A0A372EQD0_9BURK</name>
<keyword evidence="2" id="KW-1185">Reference proteome</keyword>
<dbReference type="AlphaFoldDB" id="A0A372EQD0"/>
<dbReference type="Proteomes" id="UP000261931">
    <property type="component" value="Unassembled WGS sequence"/>
</dbReference>
<reference evidence="1 2" key="1">
    <citation type="submission" date="2018-08" db="EMBL/GenBank/DDBJ databases">
        <title>Hydrogenophaga sp. LA-38 isolated from sludge.</title>
        <authorList>
            <person name="Im W.-T."/>
        </authorList>
    </citation>
    <scope>NUCLEOTIDE SEQUENCE [LARGE SCALE GENOMIC DNA]</scope>
    <source>
        <strain evidence="1 2">LA-38</strain>
    </source>
</reference>
<dbReference type="EMBL" id="QVLS01000001">
    <property type="protein sequence ID" value="RFP82752.1"/>
    <property type="molecule type" value="Genomic_DNA"/>
</dbReference>
<gene>
    <name evidence="1" type="ORF">DY262_02720</name>
</gene>
<proteinExistence type="predicted"/>
<comment type="caution">
    <text evidence="1">The sequence shown here is derived from an EMBL/GenBank/DDBJ whole genome shotgun (WGS) entry which is preliminary data.</text>
</comment>